<reference evidence="1" key="1">
    <citation type="submission" date="2014-09" db="EMBL/GenBank/DDBJ databases">
        <authorList>
            <person name="Magalhaes I.L.F."/>
            <person name="Oliveira U."/>
            <person name="Santos F.R."/>
            <person name="Vidigal T.H.D.A."/>
            <person name="Brescovit A.D."/>
            <person name="Santos A.J."/>
        </authorList>
    </citation>
    <scope>NUCLEOTIDE SEQUENCE</scope>
    <source>
        <tissue evidence="1">Shoot tissue taken approximately 20 cm above the soil surface</tissue>
    </source>
</reference>
<protein>
    <submittedName>
        <fullName evidence="1">Uncharacterized protein</fullName>
    </submittedName>
</protein>
<reference evidence="1" key="2">
    <citation type="journal article" date="2015" name="Data Brief">
        <title>Shoot transcriptome of the giant reed, Arundo donax.</title>
        <authorList>
            <person name="Barrero R.A."/>
            <person name="Guerrero F.D."/>
            <person name="Moolhuijzen P."/>
            <person name="Goolsby J.A."/>
            <person name="Tidwell J."/>
            <person name="Bellgard S.E."/>
            <person name="Bellgard M.I."/>
        </authorList>
    </citation>
    <scope>NUCLEOTIDE SEQUENCE</scope>
    <source>
        <tissue evidence="1">Shoot tissue taken approximately 20 cm above the soil surface</tissue>
    </source>
</reference>
<dbReference type="AlphaFoldDB" id="A0A0A9FJD8"/>
<name>A0A0A9FJD8_ARUDO</name>
<sequence length="71" mass="8302">MAMPCKRFTWQKSQICNISWQRLNMQILVELCSKRLTIFSGCISIQIWYEHGDNYGSVSVPTNRPEPQLQP</sequence>
<evidence type="ECO:0000313" key="1">
    <source>
        <dbReference type="EMBL" id="JAE11359.1"/>
    </source>
</evidence>
<proteinExistence type="predicted"/>
<accession>A0A0A9FJD8</accession>
<dbReference type="EMBL" id="GBRH01186537">
    <property type="protein sequence ID" value="JAE11359.1"/>
    <property type="molecule type" value="Transcribed_RNA"/>
</dbReference>
<organism evidence="1">
    <name type="scientific">Arundo donax</name>
    <name type="common">Giant reed</name>
    <name type="synonym">Donax arundinaceus</name>
    <dbReference type="NCBI Taxonomy" id="35708"/>
    <lineage>
        <taxon>Eukaryota</taxon>
        <taxon>Viridiplantae</taxon>
        <taxon>Streptophyta</taxon>
        <taxon>Embryophyta</taxon>
        <taxon>Tracheophyta</taxon>
        <taxon>Spermatophyta</taxon>
        <taxon>Magnoliopsida</taxon>
        <taxon>Liliopsida</taxon>
        <taxon>Poales</taxon>
        <taxon>Poaceae</taxon>
        <taxon>PACMAD clade</taxon>
        <taxon>Arundinoideae</taxon>
        <taxon>Arundineae</taxon>
        <taxon>Arundo</taxon>
    </lineage>
</organism>